<dbReference type="Gene3D" id="3.40.630.30">
    <property type="match status" value="1"/>
</dbReference>
<reference evidence="4" key="1">
    <citation type="submission" date="2023-01" db="EMBL/GenBank/DDBJ databases">
        <title>Whole genome sequence of Paucibacter sp. S2-9 isolated from pond sediment.</title>
        <authorList>
            <person name="Jung J.Y."/>
        </authorList>
    </citation>
    <scope>NUCLEOTIDE SEQUENCE</scope>
    <source>
        <strain evidence="4">S2-9</strain>
    </source>
</reference>
<dbReference type="RefSeq" id="WP_285231478.1">
    <property type="nucleotide sequence ID" value="NZ_CP116346.1"/>
</dbReference>
<dbReference type="Pfam" id="PF00583">
    <property type="entry name" value="Acetyltransf_1"/>
    <property type="match status" value="1"/>
</dbReference>
<dbReference type="SUPFAM" id="SSF55729">
    <property type="entry name" value="Acyl-CoA N-acyltransferases (Nat)"/>
    <property type="match status" value="1"/>
</dbReference>
<dbReference type="PROSITE" id="PS51186">
    <property type="entry name" value="GNAT"/>
    <property type="match status" value="1"/>
</dbReference>
<feature type="domain" description="N-acetyltransferase" evidence="3">
    <location>
        <begin position="1"/>
        <end position="166"/>
    </location>
</feature>
<evidence type="ECO:0000313" key="4">
    <source>
        <dbReference type="EMBL" id="WIT10410.1"/>
    </source>
</evidence>
<keyword evidence="2 4" id="KW-0012">Acyltransferase</keyword>
<dbReference type="InterPro" id="IPR016181">
    <property type="entry name" value="Acyl_CoA_acyltransferase"/>
</dbReference>
<accession>A0AA95N8A7</accession>
<dbReference type="GO" id="GO:0016747">
    <property type="term" value="F:acyltransferase activity, transferring groups other than amino-acyl groups"/>
    <property type="evidence" value="ECO:0007669"/>
    <property type="project" value="InterPro"/>
</dbReference>
<dbReference type="InterPro" id="IPR050680">
    <property type="entry name" value="YpeA/RimI_acetyltransf"/>
</dbReference>
<dbReference type="PANTHER" id="PTHR43420">
    <property type="entry name" value="ACETYLTRANSFERASE"/>
    <property type="match status" value="1"/>
</dbReference>
<dbReference type="CDD" id="cd04301">
    <property type="entry name" value="NAT_SF"/>
    <property type="match status" value="1"/>
</dbReference>
<evidence type="ECO:0000259" key="3">
    <source>
        <dbReference type="PROSITE" id="PS51186"/>
    </source>
</evidence>
<evidence type="ECO:0000256" key="2">
    <source>
        <dbReference type="ARBA" id="ARBA00023315"/>
    </source>
</evidence>
<proteinExistence type="predicted"/>
<keyword evidence="5" id="KW-1185">Reference proteome</keyword>
<dbReference type="InterPro" id="IPR000182">
    <property type="entry name" value="GNAT_dom"/>
</dbReference>
<evidence type="ECO:0000313" key="5">
    <source>
        <dbReference type="Proteomes" id="UP001177769"/>
    </source>
</evidence>
<organism evidence="4 5">
    <name type="scientific">Paucibacter sediminis</name>
    <dbReference type="NCBI Taxonomy" id="3019553"/>
    <lineage>
        <taxon>Bacteria</taxon>
        <taxon>Pseudomonadati</taxon>
        <taxon>Pseudomonadota</taxon>
        <taxon>Betaproteobacteria</taxon>
        <taxon>Burkholderiales</taxon>
        <taxon>Sphaerotilaceae</taxon>
        <taxon>Roseateles</taxon>
    </lineage>
</organism>
<dbReference type="AlphaFoldDB" id="A0AA95N8A7"/>
<gene>
    <name evidence="4" type="ORF">PFX98_16010</name>
</gene>
<dbReference type="EC" id="2.3.1.-" evidence="4"/>
<dbReference type="KEGG" id="pais:PFX98_16010"/>
<dbReference type="EMBL" id="CP116346">
    <property type="protein sequence ID" value="WIT10410.1"/>
    <property type="molecule type" value="Genomic_DNA"/>
</dbReference>
<evidence type="ECO:0000256" key="1">
    <source>
        <dbReference type="ARBA" id="ARBA00022679"/>
    </source>
</evidence>
<protein>
    <submittedName>
        <fullName evidence="4">GNAT family N-acetyltransferase</fullName>
        <ecNumber evidence="4">2.3.1.-</ecNumber>
    </submittedName>
</protein>
<name>A0AA95N8A7_9BURK</name>
<sequence>MQAADLADYKALRDAMLLRHEDAFTSDAATEATRPAASYQPRLHASVGGSALFTLVAWQGGRMVAALTCEREPRQKVRHVAHLVGMMVADASQGQGLGRRLLAQALSLLRSEPELELVTLSVSAGNVAALRLYEGAGFTRYGLLPRAIRLPDGRYIDKALMVCPLRKP</sequence>
<keyword evidence="1 4" id="KW-0808">Transferase</keyword>
<dbReference type="Proteomes" id="UP001177769">
    <property type="component" value="Chromosome"/>
</dbReference>
<dbReference type="PANTHER" id="PTHR43420:SF47">
    <property type="entry name" value="N-ACETYLTRANSFERASE DOMAIN-CONTAINING PROTEIN"/>
    <property type="match status" value="1"/>
</dbReference>